<evidence type="ECO:0000313" key="12">
    <source>
        <dbReference type="Proteomes" id="UP000027073"/>
    </source>
</evidence>
<keyword evidence="4 9" id="KW-0349">Heme</keyword>
<keyword evidence="8 10" id="KW-0503">Monooxygenase</keyword>
<keyword evidence="5 9" id="KW-0479">Metal-binding</keyword>
<comment type="cofactor">
    <cofactor evidence="1 9">
        <name>heme</name>
        <dbReference type="ChEBI" id="CHEBI:30413"/>
    </cofactor>
</comment>
<dbReference type="PROSITE" id="PS00086">
    <property type="entry name" value="CYTOCHROME_P450"/>
    <property type="match status" value="1"/>
</dbReference>
<feature type="binding site" description="axial binding residue" evidence="9">
    <location>
        <position position="472"/>
    </location>
    <ligand>
        <name>heme</name>
        <dbReference type="ChEBI" id="CHEBI:30413"/>
    </ligand>
    <ligandPart>
        <name>Fe</name>
        <dbReference type="ChEBI" id="CHEBI:18248"/>
    </ligandPart>
</feature>
<dbReference type="InterPro" id="IPR050364">
    <property type="entry name" value="Cytochrome_P450_fung"/>
</dbReference>
<evidence type="ECO:0000256" key="9">
    <source>
        <dbReference type="PIRSR" id="PIRSR602401-1"/>
    </source>
</evidence>
<comment type="pathway">
    <text evidence="2">Secondary metabolite biosynthesis.</text>
</comment>
<evidence type="ECO:0000256" key="6">
    <source>
        <dbReference type="ARBA" id="ARBA00023002"/>
    </source>
</evidence>
<dbReference type="InterPro" id="IPR036396">
    <property type="entry name" value="Cyt_P450_sf"/>
</dbReference>
<proteinExistence type="inferred from homology"/>
<dbReference type="InterPro" id="IPR017972">
    <property type="entry name" value="Cyt_P450_CS"/>
</dbReference>
<dbReference type="GO" id="GO:0005506">
    <property type="term" value="F:iron ion binding"/>
    <property type="evidence" value="ECO:0007669"/>
    <property type="project" value="InterPro"/>
</dbReference>
<dbReference type="OrthoDB" id="1470350at2759"/>
<dbReference type="InterPro" id="IPR001128">
    <property type="entry name" value="Cyt_P450"/>
</dbReference>
<keyword evidence="7 9" id="KW-0408">Iron</keyword>
<dbReference type="InterPro" id="IPR002401">
    <property type="entry name" value="Cyt_P450_E_grp-I"/>
</dbReference>
<dbReference type="EMBL" id="KL198014">
    <property type="protein sequence ID" value="KDQ22953.1"/>
    <property type="molecule type" value="Genomic_DNA"/>
</dbReference>
<dbReference type="Gene3D" id="1.10.630.10">
    <property type="entry name" value="Cytochrome P450"/>
    <property type="match status" value="1"/>
</dbReference>
<keyword evidence="6 10" id="KW-0560">Oxidoreductase</keyword>
<dbReference type="GO" id="GO:0004497">
    <property type="term" value="F:monooxygenase activity"/>
    <property type="evidence" value="ECO:0007669"/>
    <property type="project" value="UniProtKB-KW"/>
</dbReference>
<dbReference type="SUPFAM" id="SSF48264">
    <property type="entry name" value="Cytochrome P450"/>
    <property type="match status" value="1"/>
</dbReference>
<dbReference type="AlphaFoldDB" id="A0A067N4L2"/>
<evidence type="ECO:0000256" key="1">
    <source>
        <dbReference type="ARBA" id="ARBA00001971"/>
    </source>
</evidence>
<evidence type="ECO:0000256" key="10">
    <source>
        <dbReference type="RuleBase" id="RU000461"/>
    </source>
</evidence>
<dbReference type="GO" id="GO:0020037">
    <property type="term" value="F:heme binding"/>
    <property type="evidence" value="ECO:0007669"/>
    <property type="project" value="InterPro"/>
</dbReference>
<evidence type="ECO:0000256" key="7">
    <source>
        <dbReference type="ARBA" id="ARBA00023004"/>
    </source>
</evidence>
<reference evidence="12" key="1">
    <citation type="journal article" date="2014" name="Proc. Natl. Acad. Sci. U.S.A.">
        <title>Extensive sampling of basidiomycete genomes demonstrates inadequacy of the white-rot/brown-rot paradigm for wood decay fungi.</title>
        <authorList>
            <person name="Riley R."/>
            <person name="Salamov A.A."/>
            <person name="Brown D.W."/>
            <person name="Nagy L.G."/>
            <person name="Floudas D."/>
            <person name="Held B.W."/>
            <person name="Levasseur A."/>
            <person name="Lombard V."/>
            <person name="Morin E."/>
            <person name="Otillar R."/>
            <person name="Lindquist E.A."/>
            <person name="Sun H."/>
            <person name="LaButti K.M."/>
            <person name="Schmutz J."/>
            <person name="Jabbour D."/>
            <person name="Luo H."/>
            <person name="Baker S.E."/>
            <person name="Pisabarro A.G."/>
            <person name="Walton J.D."/>
            <person name="Blanchette R.A."/>
            <person name="Henrissat B."/>
            <person name="Martin F."/>
            <person name="Cullen D."/>
            <person name="Hibbett D.S."/>
            <person name="Grigoriev I.V."/>
        </authorList>
    </citation>
    <scope>NUCLEOTIDE SEQUENCE [LARGE SCALE GENOMIC DNA]</scope>
    <source>
        <strain evidence="12">PC15</strain>
    </source>
</reference>
<protein>
    <recommendedName>
        <fullName evidence="13">Cytochrome P450</fullName>
    </recommendedName>
</protein>
<evidence type="ECO:0000256" key="4">
    <source>
        <dbReference type="ARBA" id="ARBA00022617"/>
    </source>
</evidence>
<dbReference type="Pfam" id="PF00067">
    <property type="entry name" value="p450"/>
    <property type="match status" value="1"/>
</dbReference>
<dbReference type="InParanoid" id="A0A067N4L2"/>
<comment type="similarity">
    <text evidence="3 10">Belongs to the cytochrome P450 family.</text>
</comment>
<dbReference type="PANTHER" id="PTHR46300">
    <property type="entry name" value="P450, PUTATIVE (EUROFUNG)-RELATED-RELATED"/>
    <property type="match status" value="1"/>
</dbReference>
<dbReference type="GO" id="GO:0016705">
    <property type="term" value="F:oxidoreductase activity, acting on paired donors, with incorporation or reduction of molecular oxygen"/>
    <property type="evidence" value="ECO:0007669"/>
    <property type="project" value="InterPro"/>
</dbReference>
<dbReference type="PRINTS" id="PR00463">
    <property type="entry name" value="EP450I"/>
</dbReference>
<accession>A0A067N4L2</accession>
<dbReference type="PRINTS" id="PR00385">
    <property type="entry name" value="P450"/>
</dbReference>
<evidence type="ECO:0000256" key="8">
    <source>
        <dbReference type="ARBA" id="ARBA00023033"/>
    </source>
</evidence>
<dbReference type="STRING" id="1137138.A0A067N4L2"/>
<organism evidence="11 12">
    <name type="scientific">Pleurotus ostreatus (strain PC15)</name>
    <name type="common">Oyster mushroom</name>
    <dbReference type="NCBI Taxonomy" id="1137138"/>
    <lineage>
        <taxon>Eukaryota</taxon>
        <taxon>Fungi</taxon>
        <taxon>Dikarya</taxon>
        <taxon>Basidiomycota</taxon>
        <taxon>Agaricomycotina</taxon>
        <taxon>Agaricomycetes</taxon>
        <taxon>Agaricomycetidae</taxon>
        <taxon>Agaricales</taxon>
        <taxon>Pleurotineae</taxon>
        <taxon>Pleurotaceae</taxon>
        <taxon>Pleurotus</taxon>
    </lineage>
</organism>
<evidence type="ECO:0000313" key="11">
    <source>
        <dbReference type="EMBL" id="KDQ22953.1"/>
    </source>
</evidence>
<dbReference type="Proteomes" id="UP000027073">
    <property type="component" value="Unassembled WGS sequence"/>
</dbReference>
<dbReference type="PANTHER" id="PTHR46300:SF11">
    <property type="entry name" value="OXIDOREDUCTASE, PUTATIVE-RELATED"/>
    <property type="match status" value="1"/>
</dbReference>
<name>A0A067N4L2_PLEO1</name>
<gene>
    <name evidence="11" type="ORF">PLEOSDRAFT_1080041</name>
</gene>
<dbReference type="VEuPathDB" id="FungiDB:PLEOSDRAFT_1080041"/>
<sequence length="545" mass="62399">MVSPSPSRVQHSIHGVNPDLRWMVQCIQFEEYRDPFNEYFIAFKGNPLPPGPPLRYAFLRRYPEKPLYKWAKKYGPIYSVWMGEQLFVVINDAAVARDLLVVHGSNFSSRWSYFMKNQTILGGGAITASPYNDTWRKHRKIAMWLLNSKAVDTYAGTIDYEAHMLVRSLYEASLDGGSAVDPAYFAGRFALKYVTTLNKARILTHCMYSNMLTLAFGIRTVSASEPLVAEAIRLGMEFMQLTGPWTNMIDFIKILQWLPTPSRASARKLHSDFLDVYGAMINQVKDRIDAGEEVPDCLVKTLLQCQHEEELSWKDMCFIVIAFTTGGVHSTSGIIEWFLALMPSHPHIQAKACEELDRVVGRHAWPTASDEMKLPYCRAIIKEVLRVHAPFWMGTPHCSDEDFVYNGYYIPKNTTMVLNVYALHHNEDRYPESSTFNPDRYLGDELSSSESAKQSNVLLRDHWAFGAGRRLCPGMIMAERELWMALSRLLWAFRFEEVPGEPISLDEYEGLSGRTPLPFRVRLQPRHGNVRDILLERDEVSITVF</sequence>
<evidence type="ECO:0000256" key="3">
    <source>
        <dbReference type="ARBA" id="ARBA00010617"/>
    </source>
</evidence>
<dbReference type="CDD" id="cd11065">
    <property type="entry name" value="CYP64-like"/>
    <property type="match status" value="1"/>
</dbReference>
<evidence type="ECO:0000256" key="2">
    <source>
        <dbReference type="ARBA" id="ARBA00005179"/>
    </source>
</evidence>
<dbReference type="HOGENOM" id="CLU_001570_2_1_1"/>
<evidence type="ECO:0000256" key="5">
    <source>
        <dbReference type="ARBA" id="ARBA00022723"/>
    </source>
</evidence>
<evidence type="ECO:0008006" key="13">
    <source>
        <dbReference type="Google" id="ProtNLM"/>
    </source>
</evidence>